<sequence length="30" mass="3331">MFGQIGHSLLPTQKFTNSTIETLLPTLNID</sequence>
<dbReference type="EMBL" id="GBXM01059024">
    <property type="protein sequence ID" value="JAH49553.1"/>
    <property type="molecule type" value="Transcribed_RNA"/>
</dbReference>
<evidence type="ECO:0000313" key="1">
    <source>
        <dbReference type="EMBL" id="JAH49553.1"/>
    </source>
</evidence>
<reference evidence="1" key="1">
    <citation type="submission" date="2014-11" db="EMBL/GenBank/DDBJ databases">
        <authorList>
            <person name="Amaro Gonzalez C."/>
        </authorList>
    </citation>
    <scope>NUCLEOTIDE SEQUENCE</scope>
</reference>
<dbReference type="EMBL" id="GBXM01045182">
    <property type="protein sequence ID" value="JAH63395.1"/>
    <property type="molecule type" value="Transcribed_RNA"/>
</dbReference>
<dbReference type="AlphaFoldDB" id="A0A0E9T9Z3"/>
<organism evidence="1">
    <name type="scientific">Anguilla anguilla</name>
    <name type="common">European freshwater eel</name>
    <name type="synonym">Muraena anguilla</name>
    <dbReference type="NCBI Taxonomy" id="7936"/>
    <lineage>
        <taxon>Eukaryota</taxon>
        <taxon>Metazoa</taxon>
        <taxon>Chordata</taxon>
        <taxon>Craniata</taxon>
        <taxon>Vertebrata</taxon>
        <taxon>Euteleostomi</taxon>
        <taxon>Actinopterygii</taxon>
        <taxon>Neopterygii</taxon>
        <taxon>Teleostei</taxon>
        <taxon>Anguilliformes</taxon>
        <taxon>Anguillidae</taxon>
        <taxon>Anguilla</taxon>
    </lineage>
</organism>
<protein>
    <submittedName>
        <fullName evidence="1">Uncharacterized protein</fullName>
    </submittedName>
</protein>
<name>A0A0E9T9Z3_ANGAN</name>
<reference evidence="1" key="2">
    <citation type="journal article" date="2015" name="Fish Shellfish Immunol.">
        <title>Early steps in the European eel (Anguilla anguilla)-Vibrio vulnificus interaction in the gills: Role of the RtxA13 toxin.</title>
        <authorList>
            <person name="Callol A."/>
            <person name="Pajuelo D."/>
            <person name="Ebbesson L."/>
            <person name="Teles M."/>
            <person name="MacKenzie S."/>
            <person name="Amaro C."/>
        </authorList>
    </citation>
    <scope>NUCLEOTIDE SEQUENCE</scope>
</reference>
<proteinExistence type="predicted"/>
<accession>A0A0E9T9Z3</accession>